<dbReference type="SUPFAM" id="SSF54975">
    <property type="entry name" value="Acylphosphatase/BLUF domain-like"/>
    <property type="match status" value="1"/>
</dbReference>
<gene>
    <name evidence="2" type="ORF">EJ913_26975</name>
</gene>
<dbReference type="OrthoDB" id="196105at2"/>
<evidence type="ECO:0000313" key="3">
    <source>
        <dbReference type="Proteomes" id="UP000280346"/>
    </source>
</evidence>
<dbReference type="InterPro" id="IPR036046">
    <property type="entry name" value="Acylphosphatase-like_dom_sf"/>
</dbReference>
<dbReference type="RefSeq" id="WP_127003780.1">
    <property type="nucleotide sequence ID" value="NZ_CP173191.1"/>
</dbReference>
<sequence length="158" mass="17986">MNDETYIPCPRGILSEAVMLLTLSYVSVARRPVHSKELAELAEKYRRNNARNDITGMLLYHDLRFMQVIEGPMSNIRTLFENIKSDPLHDQILKIFEDPIQNREFLNWSLGVVNGSSLGLEDQTLLNRFLEDAGAQPTTPGLAGQGSRMLRHFRNAML</sequence>
<dbReference type="Gene3D" id="3.30.70.100">
    <property type="match status" value="1"/>
</dbReference>
<dbReference type="InterPro" id="IPR007024">
    <property type="entry name" value="BLUF_domain"/>
</dbReference>
<protein>
    <submittedName>
        <fullName evidence="2">BLUF domain-containing protein</fullName>
    </submittedName>
</protein>
<reference evidence="2 3" key="1">
    <citation type="submission" date="2018-12" db="EMBL/GenBank/DDBJ databases">
        <authorList>
            <person name="Yang Y."/>
        </authorList>
    </citation>
    <scope>NUCLEOTIDE SEQUENCE [LARGE SCALE GENOMIC DNA]</scope>
    <source>
        <strain evidence="2 3">GSF71</strain>
    </source>
</reference>
<organism evidence="2 3">
    <name type="scientific">Azospirillum doebereinerae</name>
    <dbReference type="NCBI Taxonomy" id="92933"/>
    <lineage>
        <taxon>Bacteria</taxon>
        <taxon>Pseudomonadati</taxon>
        <taxon>Pseudomonadota</taxon>
        <taxon>Alphaproteobacteria</taxon>
        <taxon>Rhodospirillales</taxon>
        <taxon>Azospirillaceae</taxon>
        <taxon>Azospirillum</taxon>
    </lineage>
</organism>
<accession>A0A433J1A6</accession>
<dbReference type="GO" id="GO:0071949">
    <property type="term" value="F:FAD binding"/>
    <property type="evidence" value="ECO:0007669"/>
    <property type="project" value="InterPro"/>
</dbReference>
<feature type="domain" description="BLUF" evidence="1">
    <location>
        <begin position="20"/>
        <end position="111"/>
    </location>
</feature>
<dbReference type="SMART" id="SM01034">
    <property type="entry name" value="BLUF"/>
    <property type="match status" value="1"/>
</dbReference>
<dbReference type="Pfam" id="PF04940">
    <property type="entry name" value="BLUF"/>
    <property type="match status" value="1"/>
</dbReference>
<evidence type="ECO:0000259" key="1">
    <source>
        <dbReference type="PROSITE" id="PS50925"/>
    </source>
</evidence>
<comment type="caution">
    <text evidence="2">The sequence shown here is derived from an EMBL/GenBank/DDBJ whole genome shotgun (WGS) entry which is preliminary data.</text>
</comment>
<proteinExistence type="predicted"/>
<dbReference type="Proteomes" id="UP000280346">
    <property type="component" value="Unassembled WGS sequence"/>
</dbReference>
<dbReference type="EMBL" id="RZIJ01000031">
    <property type="protein sequence ID" value="RUQ63971.1"/>
    <property type="molecule type" value="Genomic_DNA"/>
</dbReference>
<dbReference type="AlphaFoldDB" id="A0A433J1A6"/>
<keyword evidence="3" id="KW-1185">Reference proteome</keyword>
<dbReference type="GO" id="GO:0009882">
    <property type="term" value="F:blue light photoreceptor activity"/>
    <property type="evidence" value="ECO:0007669"/>
    <property type="project" value="InterPro"/>
</dbReference>
<name>A0A433J1A6_9PROT</name>
<dbReference type="PROSITE" id="PS50925">
    <property type="entry name" value="BLUF"/>
    <property type="match status" value="1"/>
</dbReference>
<evidence type="ECO:0000313" key="2">
    <source>
        <dbReference type="EMBL" id="RUQ63971.1"/>
    </source>
</evidence>